<keyword evidence="3" id="KW-1185">Reference proteome</keyword>
<gene>
    <name evidence="2" type="ORF">D7D52_34220</name>
</gene>
<dbReference type="Proteomes" id="UP000267164">
    <property type="component" value="Chromosome"/>
</dbReference>
<evidence type="ECO:0000313" key="2">
    <source>
        <dbReference type="EMBL" id="AYF78043.1"/>
    </source>
</evidence>
<proteinExistence type="predicted"/>
<organism evidence="2 3">
    <name type="scientific">Nocardia yunnanensis</name>
    <dbReference type="NCBI Taxonomy" id="2382165"/>
    <lineage>
        <taxon>Bacteria</taxon>
        <taxon>Bacillati</taxon>
        <taxon>Actinomycetota</taxon>
        <taxon>Actinomycetes</taxon>
        <taxon>Mycobacteriales</taxon>
        <taxon>Nocardiaceae</taxon>
        <taxon>Nocardia</taxon>
    </lineage>
</organism>
<evidence type="ECO:0000313" key="3">
    <source>
        <dbReference type="Proteomes" id="UP000267164"/>
    </source>
</evidence>
<dbReference type="OrthoDB" id="4569168at2"/>
<dbReference type="KEGG" id="nyu:D7D52_34220"/>
<evidence type="ECO:0000256" key="1">
    <source>
        <dbReference type="SAM" id="MobiDB-lite"/>
    </source>
</evidence>
<feature type="compositionally biased region" description="Basic and acidic residues" evidence="1">
    <location>
        <begin position="13"/>
        <end position="26"/>
    </location>
</feature>
<name>A0A386ZL83_9NOCA</name>
<sequence length="115" mass="12660">MADTPRVSWAHLKSREPSDADRAARRAELVQRGRAVREHGWEGSAEGWTARERAIVAYLLEDEAVLEGLEESEGEVLTRLAGELYGFQGARKEIGSGLVKTQEWVAGTRGQIGRG</sequence>
<dbReference type="EMBL" id="CP032568">
    <property type="protein sequence ID" value="AYF78043.1"/>
    <property type="molecule type" value="Genomic_DNA"/>
</dbReference>
<feature type="region of interest" description="Disordered" evidence="1">
    <location>
        <begin position="1"/>
        <end position="26"/>
    </location>
</feature>
<protein>
    <submittedName>
        <fullName evidence="2">Uncharacterized protein</fullName>
    </submittedName>
</protein>
<reference evidence="2 3" key="1">
    <citation type="submission" date="2018-09" db="EMBL/GenBank/DDBJ databases">
        <title>Nocardia yunnanensis sp. nov., an actinomycete isolated from a soil sample.</title>
        <authorList>
            <person name="Zhang J."/>
        </authorList>
    </citation>
    <scope>NUCLEOTIDE SEQUENCE [LARGE SCALE GENOMIC DNA]</scope>
    <source>
        <strain evidence="2 3">CFHS0054</strain>
    </source>
</reference>
<dbReference type="AlphaFoldDB" id="A0A386ZL83"/>
<accession>A0A386ZL83</accession>